<keyword evidence="6 8" id="KW-0503">Monooxygenase</keyword>
<organism evidence="9 10">
    <name type="scientific">Cercophora newfieldiana</name>
    <dbReference type="NCBI Taxonomy" id="92897"/>
    <lineage>
        <taxon>Eukaryota</taxon>
        <taxon>Fungi</taxon>
        <taxon>Dikarya</taxon>
        <taxon>Ascomycota</taxon>
        <taxon>Pezizomycotina</taxon>
        <taxon>Sordariomycetes</taxon>
        <taxon>Sordariomycetidae</taxon>
        <taxon>Sordariales</taxon>
        <taxon>Lasiosphaeriaceae</taxon>
        <taxon>Cercophora</taxon>
    </lineage>
</organism>
<comment type="caution">
    <text evidence="9">The sequence shown here is derived from an EMBL/GenBank/DDBJ whole genome shotgun (WGS) entry which is preliminary data.</text>
</comment>
<comment type="similarity">
    <text evidence="2 8">Belongs to the cytochrome P450 family.</text>
</comment>
<dbReference type="InterPro" id="IPR001128">
    <property type="entry name" value="Cyt_P450"/>
</dbReference>
<evidence type="ECO:0000256" key="3">
    <source>
        <dbReference type="ARBA" id="ARBA00022617"/>
    </source>
</evidence>
<accession>A0AA40CJK6</accession>
<keyword evidence="3 7" id="KW-0349">Heme</keyword>
<dbReference type="PRINTS" id="PR00465">
    <property type="entry name" value="EP450IV"/>
</dbReference>
<dbReference type="Proteomes" id="UP001174936">
    <property type="component" value="Unassembled WGS sequence"/>
</dbReference>
<dbReference type="Pfam" id="PF00067">
    <property type="entry name" value="p450"/>
    <property type="match status" value="1"/>
</dbReference>
<dbReference type="InterPro" id="IPR017972">
    <property type="entry name" value="Cyt_P450_CS"/>
</dbReference>
<dbReference type="PRINTS" id="PR00385">
    <property type="entry name" value="P450"/>
</dbReference>
<comment type="cofactor">
    <cofactor evidence="1 7">
        <name>heme</name>
        <dbReference type="ChEBI" id="CHEBI:30413"/>
    </cofactor>
</comment>
<evidence type="ECO:0000256" key="6">
    <source>
        <dbReference type="ARBA" id="ARBA00023033"/>
    </source>
</evidence>
<dbReference type="GO" id="GO:0004497">
    <property type="term" value="F:monooxygenase activity"/>
    <property type="evidence" value="ECO:0007669"/>
    <property type="project" value="UniProtKB-KW"/>
</dbReference>
<evidence type="ECO:0000313" key="10">
    <source>
        <dbReference type="Proteomes" id="UP001174936"/>
    </source>
</evidence>
<evidence type="ECO:0000256" key="8">
    <source>
        <dbReference type="RuleBase" id="RU000461"/>
    </source>
</evidence>
<dbReference type="InterPro" id="IPR002403">
    <property type="entry name" value="Cyt_P450_E_grp-IV"/>
</dbReference>
<reference evidence="9" key="1">
    <citation type="submission" date="2023-06" db="EMBL/GenBank/DDBJ databases">
        <title>Genome-scale phylogeny and comparative genomics of the fungal order Sordariales.</title>
        <authorList>
            <consortium name="Lawrence Berkeley National Laboratory"/>
            <person name="Hensen N."/>
            <person name="Bonometti L."/>
            <person name="Westerberg I."/>
            <person name="Brannstrom I.O."/>
            <person name="Guillou S."/>
            <person name="Cros-Aarteil S."/>
            <person name="Calhoun S."/>
            <person name="Haridas S."/>
            <person name="Kuo A."/>
            <person name="Mondo S."/>
            <person name="Pangilinan J."/>
            <person name="Riley R."/>
            <person name="Labutti K."/>
            <person name="Andreopoulos B."/>
            <person name="Lipzen A."/>
            <person name="Chen C."/>
            <person name="Yanf M."/>
            <person name="Daum C."/>
            <person name="Ng V."/>
            <person name="Clum A."/>
            <person name="Steindorff A."/>
            <person name="Ohm R."/>
            <person name="Martin F."/>
            <person name="Silar P."/>
            <person name="Natvig D."/>
            <person name="Lalanne C."/>
            <person name="Gautier V."/>
            <person name="Ament-Velasquez S.L."/>
            <person name="Kruys A."/>
            <person name="Hutchinson M.I."/>
            <person name="Powell A.J."/>
            <person name="Barry K."/>
            <person name="Miller A.N."/>
            <person name="Grigoriev I.V."/>
            <person name="Debuchy R."/>
            <person name="Gladieux P."/>
            <person name="Thoren M.H."/>
            <person name="Johannesson H."/>
        </authorList>
    </citation>
    <scope>NUCLEOTIDE SEQUENCE</scope>
    <source>
        <strain evidence="9">SMH2532-1</strain>
    </source>
</reference>
<proteinExistence type="inferred from homology"/>
<evidence type="ECO:0000256" key="7">
    <source>
        <dbReference type="PIRSR" id="PIRSR602403-1"/>
    </source>
</evidence>
<sequence>MASPLLPSLLAGLAATALWTASIVIYRIYFHPLSSIPGPPLAAATRLYAFYYNIIKGGTFYLEIERLHKIYGPVVRIAPNEVHLSDPSNYDKIYSIGGKFYKDSVFYSGTGDEYSAFATISNEDHRRRRAPLESFFSRRAVLDLEGVVRDKVAKLCALVQDGINKQQGRAVVDLHAALRAVSMDVITEYAFDSCWDQLDQKDLGEWFSEMGRNVGVSFWVFQQFPFLLGAMKALPVWVARRLGPAMSDMLDCQDRGRRLVEEISRNVEKGLKPRRRTIFHNLLDPEVKVSAAHPRPSVEHMVGEAFAILTAASDTTGNAMTVAAYHVITDPKVYGKLKAELAEVDDGEMSFTRLERLPYLTGVVKEGLRLAYGVIGRLPRVVPQGGATFNGFHLPEGTVVGMSSYLMHRNPDAFPNPALFEPERWINTDPEASRAMKACLVPFSRGSRGCIGQNLAMCEMYLALGTLFRRIPNLAAQDVGELTYVDYFTAHHGEERQKLKVFRQPS</sequence>
<name>A0AA40CJK6_9PEZI</name>
<dbReference type="PANTHER" id="PTHR24305:SF152">
    <property type="entry name" value="P450, PUTATIVE (EUROFUNG)-RELATED"/>
    <property type="match status" value="1"/>
</dbReference>
<dbReference type="GO" id="GO:0016705">
    <property type="term" value="F:oxidoreductase activity, acting on paired donors, with incorporation or reduction of molecular oxygen"/>
    <property type="evidence" value="ECO:0007669"/>
    <property type="project" value="InterPro"/>
</dbReference>
<evidence type="ECO:0000256" key="5">
    <source>
        <dbReference type="ARBA" id="ARBA00023004"/>
    </source>
</evidence>
<dbReference type="AlphaFoldDB" id="A0AA40CJK6"/>
<keyword evidence="8" id="KW-0560">Oxidoreductase</keyword>
<keyword evidence="5 7" id="KW-0408">Iron</keyword>
<dbReference type="InterPro" id="IPR050121">
    <property type="entry name" value="Cytochrome_P450_monoxygenase"/>
</dbReference>
<gene>
    <name evidence="9" type="ORF">B0T16DRAFT_338899</name>
</gene>
<evidence type="ECO:0000313" key="9">
    <source>
        <dbReference type="EMBL" id="KAK0639484.1"/>
    </source>
</evidence>
<dbReference type="Gene3D" id="1.10.630.10">
    <property type="entry name" value="Cytochrome P450"/>
    <property type="match status" value="1"/>
</dbReference>
<dbReference type="CDD" id="cd11062">
    <property type="entry name" value="CYP58-like"/>
    <property type="match status" value="1"/>
</dbReference>
<dbReference type="GO" id="GO:0005506">
    <property type="term" value="F:iron ion binding"/>
    <property type="evidence" value="ECO:0007669"/>
    <property type="project" value="InterPro"/>
</dbReference>
<dbReference type="SUPFAM" id="SSF48264">
    <property type="entry name" value="Cytochrome P450"/>
    <property type="match status" value="1"/>
</dbReference>
<dbReference type="EMBL" id="JAULSV010000007">
    <property type="protein sequence ID" value="KAK0639484.1"/>
    <property type="molecule type" value="Genomic_DNA"/>
</dbReference>
<evidence type="ECO:0000256" key="4">
    <source>
        <dbReference type="ARBA" id="ARBA00022723"/>
    </source>
</evidence>
<keyword evidence="10" id="KW-1185">Reference proteome</keyword>
<evidence type="ECO:0000256" key="2">
    <source>
        <dbReference type="ARBA" id="ARBA00010617"/>
    </source>
</evidence>
<dbReference type="InterPro" id="IPR036396">
    <property type="entry name" value="Cyt_P450_sf"/>
</dbReference>
<feature type="binding site" description="axial binding residue" evidence="7">
    <location>
        <position position="450"/>
    </location>
    <ligand>
        <name>heme</name>
        <dbReference type="ChEBI" id="CHEBI:30413"/>
    </ligand>
    <ligandPart>
        <name>Fe</name>
        <dbReference type="ChEBI" id="CHEBI:18248"/>
    </ligandPart>
</feature>
<keyword evidence="4 7" id="KW-0479">Metal-binding</keyword>
<dbReference type="PROSITE" id="PS00086">
    <property type="entry name" value="CYTOCHROME_P450"/>
    <property type="match status" value="1"/>
</dbReference>
<dbReference type="PANTHER" id="PTHR24305">
    <property type="entry name" value="CYTOCHROME P450"/>
    <property type="match status" value="1"/>
</dbReference>
<protein>
    <submittedName>
        <fullName evidence="9">Cytochrome P450</fullName>
    </submittedName>
</protein>
<dbReference type="GO" id="GO:0020037">
    <property type="term" value="F:heme binding"/>
    <property type="evidence" value="ECO:0007669"/>
    <property type="project" value="InterPro"/>
</dbReference>
<evidence type="ECO:0000256" key="1">
    <source>
        <dbReference type="ARBA" id="ARBA00001971"/>
    </source>
</evidence>